<sequence>MIESMMMISTTRAETIAAAVPGTSSCRGAGSSSSRGSWYQDNSHPSSSSQNSMYNTNEVYTMNPAAHIGHQTAYSISYPKTSVVGCMPPSPTNSDVSNVVASCSGHTNNDGIKQRIYLNKLNRGFSNSGGNNWMPGMSVEYNDRNLCFPSSTDSISRTDGLSMGFPSTDSSTGADRISMNHIDSSVVEIGCYGNLVNEDNGNLHNLSPQDPTLDIPDENPENVDDPLIRDKGNPLTIQITTKKPEFDITLSKGCLEAILRKVPGVASRARWPKSWEFVIRLLVHEETNPYLVRWEDKSQYIFRLVQSNKLTHIWNTKSEKASHNYYNFARGLRYHYKKQILIPIKEKQLVYQCGPKAIEYYHTIYQTGLTI</sequence>
<evidence type="ECO:0000313" key="7">
    <source>
        <dbReference type="Proteomes" id="UP001497623"/>
    </source>
</evidence>
<comment type="similarity">
    <text evidence="1 3">Belongs to the ETS family.</text>
</comment>
<evidence type="ECO:0000256" key="2">
    <source>
        <dbReference type="ARBA" id="ARBA00023125"/>
    </source>
</evidence>
<dbReference type="InterPro" id="IPR036388">
    <property type="entry name" value="WH-like_DNA-bd_sf"/>
</dbReference>
<evidence type="ECO:0000313" key="6">
    <source>
        <dbReference type="EMBL" id="CAL4066600.1"/>
    </source>
</evidence>
<dbReference type="EMBL" id="CAXKWB010002317">
    <property type="protein sequence ID" value="CAL4066600.1"/>
    <property type="molecule type" value="Genomic_DNA"/>
</dbReference>
<dbReference type="Gene3D" id="1.10.10.10">
    <property type="entry name" value="Winged helix-like DNA-binding domain superfamily/Winged helix DNA-binding domain"/>
    <property type="match status" value="1"/>
</dbReference>
<dbReference type="PANTHER" id="PTHR11849:SF190">
    <property type="entry name" value="ETS-DOMAIN PROTEIN"/>
    <property type="match status" value="1"/>
</dbReference>
<organism evidence="6 7">
    <name type="scientific">Meganyctiphanes norvegica</name>
    <name type="common">Northern krill</name>
    <name type="synonym">Thysanopoda norvegica</name>
    <dbReference type="NCBI Taxonomy" id="48144"/>
    <lineage>
        <taxon>Eukaryota</taxon>
        <taxon>Metazoa</taxon>
        <taxon>Ecdysozoa</taxon>
        <taxon>Arthropoda</taxon>
        <taxon>Crustacea</taxon>
        <taxon>Multicrustacea</taxon>
        <taxon>Malacostraca</taxon>
        <taxon>Eumalacostraca</taxon>
        <taxon>Eucarida</taxon>
        <taxon>Euphausiacea</taxon>
        <taxon>Euphausiidae</taxon>
        <taxon>Meganyctiphanes</taxon>
    </lineage>
</organism>
<dbReference type="GO" id="GO:0043565">
    <property type="term" value="F:sequence-specific DNA binding"/>
    <property type="evidence" value="ECO:0007669"/>
    <property type="project" value="InterPro"/>
</dbReference>
<feature type="region of interest" description="Disordered" evidence="4">
    <location>
        <begin position="22"/>
        <end position="54"/>
    </location>
</feature>
<dbReference type="InterPro" id="IPR000418">
    <property type="entry name" value="Ets_dom"/>
</dbReference>
<dbReference type="InterPro" id="IPR046328">
    <property type="entry name" value="ETS_fam"/>
</dbReference>
<evidence type="ECO:0000256" key="1">
    <source>
        <dbReference type="ARBA" id="ARBA00005562"/>
    </source>
</evidence>
<dbReference type="InterPro" id="IPR036390">
    <property type="entry name" value="WH_DNA-bd_sf"/>
</dbReference>
<name>A0AAV2PXF5_MEGNR</name>
<dbReference type="SUPFAM" id="SSF46785">
    <property type="entry name" value="Winged helix' DNA-binding domain"/>
    <property type="match status" value="1"/>
</dbReference>
<protein>
    <recommendedName>
        <fullName evidence="5">ETS domain-containing protein</fullName>
    </recommendedName>
</protein>
<proteinExistence type="inferred from homology"/>
<dbReference type="SMART" id="SM00413">
    <property type="entry name" value="ETS"/>
    <property type="match status" value="1"/>
</dbReference>
<dbReference type="AlphaFoldDB" id="A0AAV2PXF5"/>
<dbReference type="PANTHER" id="PTHR11849">
    <property type="entry name" value="ETS"/>
    <property type="match status" value="1"/>
</dbReference>
<evidence type="ECO:0000256" key="4">
    <source>
        <dbReference type="SAM" id="MobiDB-lite"/>
    </source>
</evidence>
<feature type="domain" description="ETS" evidence="5">
    <location>
        <begin position="272"/>
        <end position="354"/>
    </location>
</feature>
<dbReference type="PRINTS" id="PR00454">
    <property type="entry name" value="ETSDOMAIN"/>
</dbReference>
<dbReference type="PROSITE" id="PS50061">
    <property type="entry name" value="ETS_DOMAIN_3"/>
    <property type="match status" value="1"/>
</dbReference>
<evidence type="ECO:0000259" key="5">
    <source>
        <dbReference type="PROSITE" id="PS50061"/>
    </source>
</evidence>
<evidence type="ECO:0000256" key="3">
    <source>
        <dbReference type="RuleBase" id="RU004019"/>
    </source>
</evidence>
<gene>
    <name evidence="6" type="ORF">MNOR_LOCUS5847</name>
</gene>
<keyword evidence="7" id="KW-1185">Reference proteome</keyword>
<dbReference type="Pfam" id="PF00178">
    <property type="entry name" value="Ets"/>
    <property type="match status" value="1"/>
</dbReference>
<accession>A0AAV2PXF5</accession>
<feature type="non-terminal residue" evidence="6">
    <location>
        <position position="371"/>
    </location>
</feature>
<keyword evidence="2 3" id="KW-0238">DNA-binding</keyword>
<dbReference type="Proteomes" id="UP001497623">
    <property type="component" value="Unassembled WGS sequence"/>
</dbReference>
<comment type="subcellular location">
    <subcellularLocation>
        <location evidence="3">Nucleus</location>
    </subcellularLocation>
</comment>
<dbReference type="GO" id="GO:0000981">
    <property type="term" value="F:DNA-binding transcription factor activity, RNA polymerase II-specific"/>
    <property type="evidence" value="ECO:0007669"/>
    <property type="project" value="TreeGrafter"/>
</dbReference>
<dbReference type="GO" id="GO:0005634">
    <property type="term" value="C:nucleus"/>
    <property type="evidence" value="ECO:0007669"/>
    <property type="project" value="UniProtKB-SubCell"/>
</dbReference>
<keyword evidence="3" id="KW-0539">Nucleus</keyword>
<dbReference type="GO" id="GO:0030154">
    <property type="term" value="P:cell differentiation"/>
    <property type="evidence" value="ECO:0007669"/>
    <property type="project" value="TreeGrafter"/>
</dbReference>
<comment type="caution">
    <text evidence="6">The sequence shown here is derived from an EMBL/GenBank/DDBJ whole genome shotgun (WGS) entry which is preliminary data.</text>
</comment>
<reference evidence="6 7" key="1">
    <citation type="submission" date="2024-05" db="EMBL/GenBank/DDBJ databases">
        <authorList>
            <person name="Wallberg A."/>
        </authorList>
    </citation>
    <scope>NUCLEOTIDE SEQUENCE [LARGE SCALE GENOMIC DNA]</scope>
</reference>